<feature type="domain" description="TLC" evidence="7">
    <location>
        <begin position="74"/>
        <end position="278"/>
    </location>
</feature>
<dbReference type="PANTHER" id="PTHR13439">
    <property type="entry name" value="CT120 PROTEIN"/>
    <property type="match status" value="1"/>
</dbReference>
<evidence type="ECO:0000313" key="9">
    <source>
        <dbReference type="Proteomes" id="UP001177003"/>
    </source>
</evidence>
<evidence type="ECO:0000256" key="2">
    <source>
        <dbReference type="ARBA" id="ARBA00022692"/>
    </source>
</evidence>
<evidence type="ECO:0000259" key="7">
    <source>
        <dbReference type="PROSITE" id="PS50922"/>
    </source>
</evidence>
<keyword evidence="2 5" id="KW-0812">Transmembrane</keyword>
<protein>
    <recommendedName>
        <fullName evidence="7">TLC domain-containing protein</fullName>
    </recommendedName>
</protein>
<name>A0AA36E9K7_LACSI</name>
<organism evidence="8 9">
    <name type="scientific">Lactuca saligna</name>
    <name type="common">Willowleaf lettuce</name>
    <dbReference type="NCBI Taxonomy" id="75948"/>
    <lineage>
        <taxon>Eukaryota</taxon>
        <taxon>Viridiplantae</taxon>
        <taxon>Streptophyta</taxon>
        <taxon>Embryophyta</taxon>
        <taxon>Tracheophyta</taxon>
        <taxon>Spermatophyta</taxon>
        <taxon>Magnoliopsida</taxon>
        <taxon>eudicotyledons</taxon>
        <taxon>Gunneridae</taxon>
        <taxon>Pentapetalae</taxon>
        <taxon>asterids</taxon>
        <taxon>campanulids</taxon>
        <taxon>Asterales</taxon>
        <taxon>Asteraceae</taxon>
        <taxon>Cichorioideae</taxon>
        <taxon>Cichorieae</taxon>
        <taxon>Lactucinae</taxon>
        <taxon>Lactuca</taxon>
    </lineage>
</organism>
<sequence length="287" mass="32821">MVLLPFLNVENQKAMEGRTPASGFSTIVDQTSSSNQIMWLFSVFGGIIMCKVAYDLTGVISPLVFKGFNKLESVQKFEWKNRGISTFHALFVAVASYYFLVVSNLFDESAQQKFIIYRSSASSNTILAMSLGYFLLDLAMIIWMYPALGGPEYVFHHGISMLGIIQSLICGQAQFYNFIVLFSEITTPFVNLRWYLDVVGKKNSMFYLLNGVALFVGWLAARVILFIFFFHHMFTHLDQVKQTYWTIFCSMLTIPLVLAIMNLFWFWKIAKGLIKTLIKFTRHSHGS</sequence>
<feature type="transmembrane region" description="Helical" evidence="6">
    <location>
        <begin position="86"/>
        <end position="106"/>
    </location>
</feature>
<dbReference type="Pfam" id="PF03798">
    <property type="entry name" value="TRAM_LAG1_CLN8"/>
    <property type="match status" value="1"/>
</dbReference>
<gene>
    <name evidence="8" type="ORF">LSALG_LOCUS27553</name>
</gene>
<dbReference type="PANTHER" id="PTHR13439:SF0">
    <property type="entry name" value="TOPOISOMERASE I DAMAGE AFFECTED PROTEIN 4"/>
    <property type="match status" value="1"/>
</dbReference>
<dbReference type="InterPro" id="IPR050846">
    <property type="entry name" value="TLCD"/>
</dbReference>
<evidence type="ECO:0000256" key="4">
    <source>
        <dbReference type="ARBA" id="ARBA00023136"/>
    </source>
</evidence>
<keyword evidence="3 6" id="KW-1133">Transmembrane helix</keyword>
<dbReference type="InterPro" id="IPR006634">
    <property type="entry name" value="TLC-dom"/>
</dbReference>
<evidence type="ECO:0000256" key="1">
    <source>
        <dbReference type="ARBA" id="ARBA00004141"/>
    </source>
</evidence>
<dbReference type="Proteomes" id="UP001177003">
    <property type="component" value="Chromosome 5"/>
</dbReference>
<evidence type="ECO:0000256" key="3">
    <source>
        <dbReference type="ARBA" id="ARBA00022989"/>
    </source>
</evidence>
<accession>A0AA36E9K7</accession>
<dbReference type="GO" id="GO:0005783">
    <property type="term" value="C:endoplasmic reticulum"/>
    <property type="evidence" value="ECO:0007669"/>
    <property type="project" value="TreeGrafter"/>
</dbReference>
<comment type="subcellular location">
    <subcellularLocation>
        <location evidence="1">Membrane</location>
        <topology evidence="1">Multi-pass membrane protein</topology>
    </subcellularLocation>
</comment>
<feature type="transmembrane region" description="Helical" evidence="6">
    <location>
        <begin position="37"/>
        <end position="65"/>
    </location>
</feature>
<dbReference type="GO" id="GO:0055088">
    <property type="term" value="P:lipid homeostasis"/>
    <property type="evidence" value="ECO:0007669"/>
    <property type="project" value="TreeGrafter"/>
</dbReference>
<dbReference type="PROSITE" id="PS50922">
    <property type="entry name" value="TLC"/>
    <property type="match status" value="1"/>
</dbReference>
<dbReference type="EMBL" id="OX465081">
    <property type="protein sequence ID" value="CAI9288236.1"/>
    <property type="molecule type" value="Genomic_DNA"/>
</dbReference>
<keyword evidence="4 5" id="KW-0472">Membrane</keyword>
<feature type="transmembrane region" description="Helical" evidence="6">
    <location>
        <begin position="208"/>
        <end position="231"/>
    </location>
</feature>
<evidence type="ECO:0000313" key="8">
    <source>
        <dbReference type="EMBL" id="CAI9288236.1"/>
    </source>
</evidence>
<feature type="transmembrane region" description="Helical" evidence="6">
    <location>
        <begin position="126"/>
        <end position="146"/>
    </location>
</feature>
<reference evidence="8" key="1">
    <citation type="submission" date="2023-04" db="EMBL/GenBank/DDBJ databases">
        <authorList>
            <person name="Vijverberg K."/>
            <person name="Xiong W."/>
            <person name="Schranz E."/>
        </authorList>
    </citation>
    <scope>NUCLEOTIDE SEQUENCE</scope>
</reference>
<dbReference type="GO" id="GO:0016020">
    <property type="term" value="C:membrane"/>
    <property type="evidence" value="ECO:0007669"/>
    <property type="project" value="UniProtKB-SubCell"/>
</dbReference>
<feature type="transmembrane region" description="Helical" evidence="6">
    <location>
        <begin position="243"/>
        <end position="267"/>
    </location>
</feature>
<dbReference type="AlphaFoldDB" id="A0AA36E9K7"/>
<dbReference type="SMART" id="SM00724">
    <property type="entry name" value="TLC"/>
    <property type="match status" value="1"/>
</dbReference>
<evidence type="ECO:0000256" key="6">
    <source>
        <dbReference type="SAM" id="Phobius"/>
    </source>
</evidence>
<evidence type="ECO:0000256" key="5">
    <source>
        <dbReference type="PROSITE-ProRule" id="PRU00205"/>
    </source>
</evidence>
<proteinExistence type="predicted"/>
<keyword evidence="9" id="KW-1185">Reference proteome</keyword>